<evidence type="ECO:0000313" key="3">
    <source>
        <dbReference type="Proteomes" id="UP001107558"/>
    </source>
</evidence>
<keyword evidence="3" id="KW-1185">Reference proteome</keyword>
<protein>
    <submittedName>
        <fullName evidence="2">Uncharacterized protein</fullName>
    </submittedName>
</protein>
<sequence>MDDNSENYFDDKSSFDEFLNELEENSDSESDSTLSSSSSTENLSLEEVLDNIDTAYEEFMEKVKDNVLQLPEDILETIEGISFSLMYGVAVSDDQNSNSVNQN</sequence>
<dbReference type="AlphaFoldDB" id="A0A9J6CND6"/>
<evidence type="ECO:0000313" key="2">
    <source>
        <dbReference type="EMBL" id="KAG5683464.1"/>
    </source>
</evidence>
<reference evidence="2" key="1">
    <citation type="submission" date="2021-03" db="EMBL/GenBank/DDBJ databases">
        <title>Chromosome level genome of the anhydrobiotic midge Polypedilum vanderplanki.</title>
        <authorList>
            <person name="Yoshida Y."/>
            <person name="Kikawada T."/>
            <person name="Gusev O."/>
        </authorList>
    </citation>
    <scope>NUCLEOTIDE SEQUENCE</scope>
    <source>
        <strain evidence="2">NIAS01</strain>
        <tissue evidence="2">Whole body or cell culture</tissue>
    </source>
</reference>
<dbReference type="EMBL" id="JADBJN010000001">
    <property type="protein sequence ID" value="KAG5683464.1"/>
    <property type="molecule type" value="Genomic_DNA"/>
</dbReference>
<feature type="compositionally biased region" description="Acidic residues" evidence="1">
    <location>
        <begin position="20"/>
        <end position="30"/>
    </location>
</feature>
<proteinExistence type="predicted"/>
<name>A0A9J6CND6_POLVA</name>
<feature type="region of interest" description="Disordered" evidence="1">
    <location>
        <begin position="20"/>
        <end position="47"/>
    </location>
</feature>
<feature type="compositionally biased region" description="Low complexity" evidence="1">
    <location>
        <begin position="31"/>
        <end position="46"/>
    </location>
</feature>
<organism evidence="2 3">
    <name type="scientific">Polypedilum vanderplanki</name>
    <name type="common">Sleeping chironomid midge</name>
    <dbReference type="NCBI Taxonomy" id="319348"/>
    <lineage>
        <taxon>Eukaryota</taxon>
        <taxon>Metazoa</taxon>
        <taxon>Ecdysozoa</taxon>
        <taxon>Arthropoda</taxon>
        <taxon>Hexapoda</taxon>
        <taxon>Insecta</taxon>
        <taxon>Pterygota</taxon>
        <taxon>Neoptera</taxon>
        <taxon>Endopterygota</taxon>
        <taxon>Diptera</taxon>
        <taxon>Nematocera</taxon>
        <taxon>Chironomoidea</taxon>
        <taxon>Chironomidae</taxon>
        <taxon>Chironominae</taxon>
        <taxon>Polypedilum</taxon>
        <taxon>Polypedilum</taxon>
    </lineage>
</organism>
<accession>A0A9J6CND6</accession>
<gene>
    <name evidence="2" type="ORF">PVAND_012742</name>
</gene>
<comment type="caution">
    <text evidence="2">The sequence shown here is derived from an EMBL/GenBank/DDBJ whole genome shotgun (WGS) entry which is preliminary data.</text>
</comment>
<evidence type="ECO:0000256" key="1">
    <source>
        <dbReference type="SAM" id="MobiDB-lite"/>
    </source>
</evidence>
<dbReference type="Proteomes" id="UP001107558">
    <property type="component" value="Chromosome 1"/>
</dbReference>